<reference evidence="2" key="1">
    <citation type="journal article" date="2019" name="Int. J. Syst. Evol. Microbiol.">
        <title>The Global Catalogue of Microorganisms (GCM) 10K type strain sequencing project: providing services to taxonomists for standard genome sequencing and annotation.</title>
        <authorList>
            <consortium name="The Broad Institute Genomics Platform"/>
            <consortium name="The Broad Institute Genome Sequencing Center for Infectious Disease"/>
            <person name="Wu L."/>
            <person name="Ma J."/>
        </authorList>
    </citation>
    <scope>NUCLEOTIDE SEQUENCE [LARGE SCALE GENOMIC DNA]</scope>
    <source>
        <strain evidence="2">IBRC-M 10908</strain>
    </source>
</reference>
<comment type="caution">
    <text evidence="1">The sequence shown here is derived from an EMBL/GenBank/DDBJ whole genome shotgun (WGS) entry which is preliminary data.</text>
</comment>
<protein>
    <submittedName>
        <fullName evidence="1">Uncharacterized protein</fullName>
    </submittedName>
</protein>
<name>A0ABV8TWX3_9ACTN</name>
<keyword evidence="2" id="KW-1185">Reference proteome</keyword>
<evidence type="ECO:0000313" key="2">
    <source>
        <dbReference type="Proteomes" id="UP001595823"/>
    </source>
</evidence>
<accession>A0ABV8TWX3</accession>
<dbReference type="Proteomes" id="UP001595823">
    <property type="component" value="Unassembled WGS sequence"/>
</dbReference>
<sequence>MTNAYMPPDTTDLGTITHAGQELRLRLHPATGGVYLFTPDPGNRPVEKRPPAVIADCRHRHSPRITIYSAELHERFLSVPDWKVRLCDKIALAVRPYTGADTRTRLGDRGWNSDGDTDP</sequence>
<organism evidence="1 2">
    <name type="scientific">Salininema proteolyticum</name>
    <dbReference type="NCBI Taxonomy" id="1607685"/>
    <lineage>
        <taxon>Bacteria</taxon>
        <taxon>Bacillati</taxon>
        <taxon>Actinomycetota</taxon>
        <taxon>Actinomycetes</taxon>
        <taxon>Glycomycetales</taxon>
        <taxon>Glycomycetaceae</taxon>
        <taxon>Salininema</taxon>
    </lineage>
</organism>
<proteinExistence type="predicted"/>
<evidence type="ECO:0000313" key="1">
    <source>
        <dbReference type="EMBL" id="MFC4334940.1"/>
    </source>
</evidence>
<dbReference type="RefSeq" id="WP_380619128.1">
    <property type="nucleotide sequence ID" value="NZ_JBHSDK010000010.1"/>
</dbReference>
<gene>
    <name evidence="1" type="ORF">ACFPET_07000</name>
</gene>
<dbReference type="EMBL" id="JBHSDK010000010">
    <property type="protein sequence ID" value="MFC4334940.1"/>
    <property type="molecule type" value="Genomic_DNA"/>
</dbReference>